<evidence type="ECO:0000259" key="6">
    <source>
        <dbReference type="SMART" id="SM00485"/>
    </source>
</evidence>
<evidence type="ECO:0000256" key="4">
    <source>
        <dbReference type="ARBA" id="ARBA00023242"/>
    </source>
</evidence>
<dbReference type="Gene3D" id="3.40.50.1010">
    <property type="entry name" value="5'-nuclease"/>
    <property type="match status" value="1"/>
</dbReference>
<proteinExistence type="inferred from homology"/>
<dbReference type="CDD" id="cd09868">
    <property type="entry name" value="PIN_XPG_RAD2"/>
    <property type="match status" value="1"/>
</dbReference>
<dbReference type="GO" id="GO:0006289">
    <property type="term" value="P:nucleotide-excision repair"/>
    <property type="evidence" value="ECO:0007669"/>
    <property type="project" value="InterPro"/>
</dbReference>
<evidence type="ECO:0000256" key="5">
    <source>
        <dbReference type="SAM" id="MobiDB-lite"/>
    </source>
</evidence>
<feature type="region of interest" description="Disordered" evidence="5">
    <location>
        <begin position="121"/>
        <end position="140"/>
    </location>
</feature>
<dbReference type="GO" id="GO:0003697">
    <property type="term" value="F:single-stranded DNA binding"/>
    <property type="evidence" value="ECO:0007669"/>
    <property type="project" value="InterPro"/>
</dbReference>
<keyword evidence="3" id="KW-0378">Hydrolase</keyword>
<evidence type="ECO:0000313" key="7">
    <source>
        <dbReference type="EMBL" id="KAF6071344.1"/>
    </source>
</evidence>
<accession>A0A8H6C4Q4</accession>
<keyword evidence="3" id="KW-0255">Endonuclease</keyword>
<evidence type="ECO:0000256" key="2">
    <source>
        <dbReference type="ARBA" id="ARBA00005283"/>
    </source>
</evidence>
<dbReference type="GO" id="GO:0004520">
    <property type="term" value="F:DNA endonuclease activity"/>
    <property type="evidence" value="ECO:0007669"/>
    <property type="project" value="TreeGrafter"/>
</dbReference>
<keyword evidence="4" id="KW-0539">Nucleus</keyword>
<protein>
    <submittedName>
        <fullName evidence="7">XPG N-terminal domain family protein</fullName>
    </submittedName>
</protein>
<dbReference type="SMART" id="SM00485">
    <property type="entry name" value="XPGN"/>
    <property type="match status" value="1"/>
</dbReference>
<gene>
    <name evidence="7" type="ORF">FOB64_001091</name>
</gene>
<dbReference type="AlphaFoldDB" id="A0A8H6C4Q4"/>
<dbReference type="InterPro" id="IPR001044">
    <property type="entry name" value="XPG/Rad2_eukaryotes"/>
</dbReference>
<dbReference type="PANTHER" id="PTHR16171">
    <property type="entry name" value="DNA REPAIR PROTEIN COMPLEMENTING XP-G CELLS-RELATED"/>
    <property type="match status" value="1"/>
</dbReference>
<comment type="subcellular location">
    <subcellularLocation>
        <location evidence="1">Nucleus</location>
    </subcellularLocation>
</comment>
<name>A0A8H6C4Q4_CANAX</name>
<sequence>MGVHSLWKIVGPTARPVRLEALSKKKLAIDASIWIYQFLKAMRDKDGNSLPSSHIIGFFRRICKLLYFGILPIFVFDGGVPALKKQTINNRKQRREKNSESRQETAQKLLAIQLQREAENALNRSKKPSNNTTNGDDDDVIYFEDLPINKQERESSTPSSIVYRKNDEYHLPDLKEFKVSKFDERIMPEEDLTEFYEDLIMLMGLI</sequence>
<keyword evidence="3" id="KW-0540">Nuclease</keyword>
<dbReference type="InterPro" id="IPR029060">
    <property type="entry name" value="PIN-like_dom_sf"/>
</dbReference>
<evidence type="ECO:0000313" key="8">
    <source>
        <dbReference type="Proteomes" id="UP000536275"/>
    </source>
</evidence>
<dbReference type="PANTHER" id="PTHR16171:SF7">
    <property type="entry name" value="DNA REPAIR PROTEIN RAD2"/>
    <property type="match status" value="1"/>
</dbReference>
<comment type="similarity">
    <text evidence="2">Belongs to the XPG/RAD2 endonuclease family. XPG subfamily.</text>
</comment>
<dbReference type="PRINTS" id="PR00066">
    <property type="entry name" value="XRODRMPGMNTG"/>
</dbReference>
<dbReference type="InterPro" id="IPR006085">
    <property type="entry name" value="XPG_DNA_repair_N"/>
</dbReference>
<feature type="domain" description="XPG N-terminal" evidence="6">
    <location>
        <begin position="1"/>
        <end position="98"/>
    </location>
</feature>
<dbReference type="Proteomes" id="UP000536275">
    <property type="component" value="Unassembled WGS sequence"/>
</dbReference>
<dbReference type="Pfam" id="PF00752">
    <property type="entry name" value="XPG_N"/>
    <property type="match status" value="1"/>
</dbReference>
<dbReference type="SUPFAM" id="SSF88723">
    <property type="entry name" value="PIN domain-like"/>
    <property type="match status" value="1"/>
</dbReference>
<dbReference type="GO" id="GO:0005634">
    <property type="term" value="C:nucleus"/>
    <property type="evidence" value="ECO:0007669"/>
    <property type="project" value="UniProtKB-SubCell"/>
</dbReference>
<dbReference type="InterPro" id="IPR006084">
    <property type="entry name" value="XPG/Rad2"/>
</dbReference>
<dbReference type="EMBL" id="JABWAD010000016">
    <property type="protein sequence ID" value="KAF6071344.1"/>
    <property type="molecule type" value="Genomic_DNA"/>
</dbReference>
<evidence type="ECO:0000256" key="3">
    <source>
        <dbReference type="ARBA" id="ARBA00022759"/>
    </source>
</evidence>
<comment type="caution">
    <text evidence="7">The sequence shown here is derived from an EMBL/GenBank/DDBJ whole genome shotgun (WGS) entry which is preliminary data.</text>
</comment>
<evidence type="ECO:0000256" key="1">
    <source>
        <dbReference type="ARBA" id="ARBA00004123"/>
    </source>
</evidence>
<dbReference type="FunFam" id="3.40.50.1010:FF:000046">
    <property type="entry name" value="RAD2p Single-stranded DNA endonuclease"/>
    <property type="match status" value="1"/>
</dbReference>
<organism evidence="7 8">
    <name type="scientific">Candida albicans</name>
    <name type="common">Yeast</name>
    <dbReference type="NCBI Taxonomy" id="5476"/>
    <lineage>
        <taxon>Eukaryota</taxon>
        <taxon>Fungi</taxon>
        <taxon>Dikarya</taxon>
        <taxon>Ascomycota</taxon>
        <taxon>Saccharomycotina</taxon>
        <taxon>Pichiomycetes</taxon>
        <taxon>Debaryomycetaceae</taxon>
        <taxon>Candida/Lodderomyces clade</taxon>
        <taxon>Candida</taxon>
    </lineage>
</organism>
<reference evidence="7 8" key="1">
    <citation type="submission" date="2020-03" db="EMBL/GenBank/DDBJ databases">
        <title>FDA dAtabase for Regulatory Grade micrObial Sequences (FDA-ARGOS): Supporting development and validation of Infectious Disease Dx tests.</title>
        <authorList>
            <person name="Campos J."/>
            <person name="Goldberg B."/>
            <person name="Tallon L."/>
            <person name="Sadzewicz L."/>
            <person name="Vavikolanu K."/>
            <person name="Mehta A."/>
            <person name="Aluvathingal J."/>
            <person name="Nadendla S."/>
            <person name="Nandy P."/>
            <person name="Geyer C."/>
            <person name="Yan Y."/>
            <person name="Sichtig H."/>
        </authorList>
    </citation>
    <scope>NUCLEOTIDE SEQUENCE [LARGE SCALE GENOMIC DNA]</scope>
    <source>
        <strain evidence="7 8">FDAARGOS_656</strain>
    </source>
</reference>
<dbReference type="PRINTS" id="PR00853">
    <property type="entry name" value="XPGRADSUPER"/>
</dbReference>